<feature type="binding site" evidence="4">
    <location>
        <position position="126"/>
    </location>
    <ligand>
        <name>substrate</name>
    </ligand>
</feature>
<feature type="binding site" evidence="5">
    <location>
        <position position="126"/>
    </location>
    <ligand>
        <name>Mg(2+)</name>
        <dbReference type="ChEBI" id="CHEBI:18420"/>
    </ligand>
</feature>
<dbReference type="SUPFAM" id="SSF51621">
    <property type="entry name" value="Phosphoenolpyruvate/pyruvate domain"/>
    <property type="match status" value="1"/>
</dbReference>
<evidence type="ECO:0000256" key="4">
    <source>
        <dbReference type="PIRSR" id="PIRSR015582-1"/>
    </source>
</evidence>
<dbReference type="AlphaFoldDB" id="A0A931MH84"/>
<evidence type="ECO:0000256" key="5">
    <source>
        <dbReference type="PIRSR" id="PIRSR015582-2"/>
    </source>
</evidence>
<dbReference type="InterPro" id="IPR005000">
    <property type="entry name" value="Aldolase/citrate-lyase_domain"/>
</dbReference>
<feature type="binding site" evidence="4">
    <location>
        <position position="64"/>
    </location>
    <ligand>
        <name>substrate</name>
    </ligand>
</feature>
<evidence type="ECO:0000313" key="7">
    <source>
        <dbReference type="EMBL" id="MBG9387965.1"/>
    </source>
</evidence>
<keyword evidence="3 5" id="KW-0460">Magnesium</keyword>
<accession>A0A931MH84</accession>
<organism evidence="7 8">
    <name type="scientific">Caenimonas aquaedulcis</name>
    <dbReference type="NCBI Taxonomy" id="2793270"/>
    <lineage>
        <taxon>Bacteria</taxon>
        <taxon>Pseudomonadati</taxon>
        <taxon>Pseudomonadota</taxon>
        <taxon>Betaproteobacteria</taxon>
        <taxon>Burkholderiales</taxon>
        <taxon>Comamonadaceae</taxon>
        <taxon>Caenimonas</taxon>
    </lineage>
</organism>
<evidence type="ECO:0000259" key="6">
    <source>
        <dbReference type="Pfam" id="PF03328"/>
    </source>
</evidence>
<evidence type="ECO:0000256" key="1">
    <source>
        <dbReference type="ARBA" id="ARBA00001946"/>
    </source>
</evidence>
<dbReference type="RefSeq" id="WP_196985847.1">
    <property type="nucleotide sequence ID" value="NZ_JADWYS010000001.1"/>
</dbReference>
<dbReference type="GO" id="GO:0006107">
    <property type="term" value="P:oxaloacetate metabolic process"/>
    <property type="evidence" value="ECO:0007669"/>
    <property type="project" value="TreeGrafter"/>
</dbReference>
<feature type="domain" description="HpcH/HpaI aldolase/citrate lyase" evidence="6">
    <location>
        <begin position="2"/>
        <end position="220"/>
    </location>
</feature>
<dbReference type="Proteomes" id="UP000651050">
    <property type="component" value="Unassembled WGS sequence"/>
</dbReference>
<dbReference type="PANTHER" id="PTHR32308:SF10">
    <property type="entry name" value="CITRATE LYASE SUBUNIT BETA"/>
    <property type="match status" value="1"/>
</dbReference>
<gene>
    <name evidence="7" type="ORF">I5803_08035</name>
</gene>
<keyword evidence="2 5" id="KW-0479">Metal-binding</keyword>
<feature type="binding site" evidence="5">
    <location>
        <position position="153"/>
    </location>
    <ligand>
        <name>Mg(2+)</name>
        <dbReference type="ChEBI" id="CHEBI:18420"/>
    </ligand>
</feature>
<proteinExistence type="predicted"/>
<protein>
    <submittedName>
        <fullName evidence="7">CoA ester lyase</fullName>
    </submittedName>
</protein>
<evidence type="ECO:0000256" key="3">
    <source>
        <dbReference type="ARBA" id="ARBA00022842"/>
    </source>
</evidence>
<evidence type="ECO:0000313" key="8">
    <source>
        <dbReference type="Proteomes" id="UP000651050"/>
    </source>
</evidence>
<dbReference type="Gene3D" id="3.20.20.60">
    <property type="entry name" value="Phosphoenolpyruvate-binding domains"/>
    <property type="match status" value="1"/>
</dbReference>
<dbReference type="GO" id="GO:0000287">
    <property type="term" value="F:magnesium ion binding"/>
    <property type="evidence" value="ECO:0007669"/>
    <property type="project" value="TreeGrafter"/>
</dbReference>
<comment type="caution">
    <text evidence="7">The sequence shown here is derived from an EMBL/GenBank/DDBJ whole genome shotgun (WGS) entry which is preliminary data.</text>
</comment>
<keyword evidence="8" id="KW-1185">Reference proteome</keyword>
<dbReference type="InterPro" id="IPR011206">
    <property type="entry name" value="Citrate_lyase_beta/mcl1/mcl2"/>
</dbReference>
<dbReference type="InterPro" id="IPR015813">
    <property type="entry name" value="Pyrv/PenolPyrv_kinase-like_dom"/>
</dbReference>
<evidence type="ECO:0000256" key="2">
    <source>
        <dbReference type="ARBA" id="ARBA00022723"/>
    </source>
</evidence>
<name>A0A931MH84_9BURK</name>
<keyword evidence="7" id="KW-0456">Lyase</keyword>
<dbReference type="PANTHER" id="PTHR32308">
    <property type="entry name" value="LYASE BETA SUBUNIT, PUTATIVE (AFU_ORTHOLOGUE AFUA_4G13030)-RELATED"/>
    <property type="match status" value="1"/>
</dbReference>
<comment type="cofactor">
    <cofactor evidence="1">
        <name>Mg(2+)</name>
        <dbReference type="ChEBI" id="CHEBI:18420"/>
    </cofactor>
</comment>
<dbReference type="InterPro" id="IPR040442">
    <property type="entry name" value="Pyrv_kinase-like_dom_sf"/>
</dbReference>
<sequence length="286" mass="30848">MRSKLFVPGSRPELFAKALSSAADAISIDLEDAVLEAQKPQARHTVREFLAGLQPRSGKTIIVRVNDMSTPHFKGDLEAVLLRALDMVNLPKIESADQILQASSMMARIERERGITSPIGILANIESPLGLMRASEIARADPRVRGLQVGFGDLFEPLSIDRADAAAKHHVQFMVRMAAGTAGIAAYDGAFPNVSDLAGFREEAQGARRLGFAGKSCIHPSQVSAANEAFRPTEAECAFARKVLEAWKDAEARGVGAILVEGRMIDKPFVVRAHEILRAEAAAKNS</sequence>
<dbReference type="Pfam" id="PF03328">
    <property type="entry name" value="HpcH_HpaI"/>
    <property type="match status" value="1"/>
</dbReference>
<dbReference type="EMBL" id="JADWYS010000001">
    <property type="protein sequence ID" value="MBG9387965.1"/>
    <property type="molecule type" value="Genomic_DNA"/>
</dbReference>
<dbReference type="GO" id="GO:0016829">
    <property type="term" value="F:lyase activity"/>
    <property type="evidence" value="ECO:0007669"/>
    <property type="project" value="UniProtKB-KW"/>
</dbReference>
<dbReference type="PIRSF" id="PIRSF015582">
    <property type="entry name" value="Cit_lyase_B"/>
    <property type="match status" value="1"/>
</dbReference>
<reference evidence="7" key="1">
    <citation type="submission" date="2020-11" db="EMBL/GenBank/DDBJ databases">
        <title>Bacterial whole genome sequence for Caenimonas sp. DR4.4.</title>
        <authorList>
            <person name="Le V."/>
            <person name="Ko S.-R."/>
            <person name="Ahn C.-Y."/>
            <person name="Oh H.-M."/>
        </authorList>
    </citation>
    <scope>NUCLEOTIDE SEQUENCE</scope>
    <source>
        <strain evidence="7">DR4.4</strain>
    </source>
</reference>